<protein>
    <recommendedName>
        <fullName evidence="5">Cysteine rich repeat-containing protein</fullName>
    </recommendedName>
</protein>
<gene>
    <name evidence="3" type="ORF">SAMN05444171_6884</name>
</gene>
<name>A0A1M7H7L0_9BRAD</name>
<evidence type="ECO:0000313" key="3">
    <source>
        <dbReference type="EMBL" id="SEE27905.1"/>
    </source>
</evidence>
<sequence length="105" mass="11403">MASCRICRGLAAAAFFLVTPIASFAQENQGTPEQREACTPDAMRLCGAYLFDPRSVEACLRASGPRLSQPCYDVFFPPQQAAAPPPPPPRGARKRMPPPPQEDED</sequence>
<evidence type="ECO:0008006" key="5">
    <source>
        <dbReference type="Google" id="ProtNLM"/>
    </source>
</evidence>
<feature type="signal peptide" evidence="2">
    <location>
        <begin position="1"/>
        <end position="25"/>
    </location>
</feature>
<dbReference type="AlphaFoldDB" id="A0A1M7H7L0"/>
<dbReference type="EMBL" id="FNTI01000001">
    <property type="protein sequence ID" value="SEE27905.1"/>
    <property type="molecule type" value="Genomic_DNA"/>
</dbReference>
<feature type="region of interest" description="Disordered" evidence="1">
    <location>
        <begin position="76"/>
        <end position="105"/>
    </location>
</feature>
<reference evidence="3 4" key="1">
    <citation type="submission" date="2016-10" db="EMBL/GenBank/DDBJ databases">
        <authorList>
            <person name="de Groot N.N."/>
        </authorList>
    </citation>
    <scope>NUCLEOTIDE SEQUENCE [LARGE SCALE GENOMIC DNA]</scope>
    <source>
        <strain evidence="3 4">GAS522</strain>
    </source>
</reference>
<evidence type="ECO:0000313" key="4">
    <source>
        <dbReference type="Proteomes" id="UP000183208"/>
    </source>
</evidence>
<proteinExistence type="predicted"/>
<accession>A0A1M7H7L0</accession>
<keyword evidence="2" id="KW-0732">Signal</keyword>
<dbReference type="Proteomes" id="UP000183208">
    <property type="component" value="Unassembled WGS sequence"/>
</dbReference>
<evidence type="ECO:0000256" key="1">
    <source>
        <dbReference type="SAM" id="MobiDB-lite"/>
    </source>
</evidence>
<organism evidence="3 4">
    <name type="scientific">Bradyrhizobium lablabi</name>
    <dbReference type="NCBI Taxonomy" id="722472"/>
    <lineage>
        <taxon>Bacteria</taxon>
        <taxon>Pseudomonadati</taxon>
        <taxon>Pseudomonadota</taxon>
        <taxon>Alphaproteobacteria</taxon>
        <taxon>Hyphomicrobiales</taxon>
        <taxon>Nitrobacteraceae</taxon>
        <taxon>Bradyrhizobium</taxon>
    </lineage>
</organism>
<feature type="chain" id="PRO_5030031966" description="Cysteine rich repeat-containing protein" evidence="2">
    <location>
        <begin position="26"/>
        <end position="105"/>
    </location>
</feature>
<evidence type="ECO:0000256" key="2">
    <source>
        <dbReference type="SAM" id="SignalP"/>
    </source>
</evidence>